<evidence type="ECO:0000256" key="1">
    <source>
        <dbReference type="HAMAP-Rule" id="MF_01523"/>
    </source>
</evidence>
<comment type="subcellular location">
    <subcellularLocation>
        <location evidence="1">Cytoplasm</location>
    </subcellularLocation>
</comment>
<dbReference type="AlphaFoldDB" id="A0A2G6PF48"/>
<dbReference type="GO" id="GO:0008990">
    <property type="term" value="F:rRNA (guanine-N2-)-methyltransferase activity"/>
    <property type="evidence" value="ECO:0007669"/>
    <property type="project" value="UniProtKB-UniRule"/>
</dbReference>
<protein>
    <recommendedName>
        <fullName evidence="1">Ribosomal RNA small subunit methyltransferase J</fullName>
        <ecNumber evidence="1">2.1.1.242</ecNumber>
    </recommendedName>
    <alternativeName>
        <fullName evidence="1">16S rRNA m2G1516 methyltransferase</fullName>
    </alternativeName>
    <alternativeName>
        <fullName evidence="1">rRNA (guanine-N(2)-)-methyltransferase</fullName>
    </alternativeName>
</protein>
<dbReference type="SUPFAM" id="SSF53335">
    <property type="entry name" value="S-adenosyl-L-methionine-dependent methyltransferases"/>
    <property type="match status" value="1"/>
</dbReference>
<dbReference type="Pfam" id="PF04445">
    <property type="entry name" value="SAM_MT"/>
    <property type="match status" value="1"/>
</dbReference>
<dbReference type="PANTHER" id="PTHR36112">
    <property type="entry name" value="RIBOSOMAL RNA SMALL SUBUNIT METHYLTRANSFERASE J"/>
    <property type="match status" value="1"/>
</dbReference>
<dbReference type="Gene3D" id="3.40.50.150">
    <property type="entry name" value="Vaccinia Virus protein VP39"/>
    <property type="match status" value="1"/>
</dbReference>
<dbReference type="PANTHER" id="PTHR36112:SF1">
    <property type="entry name" value="RIBOSOMAL RNA SMALL SUBUNIT METHYLTRANSFERASE J"/>
    <property type="match status" value="1"/>
</dbReference>
<comment type="catalytic activity">
    <reaction evidence="1">
        <text>guanosine(1516) in 16S rRNA + S-adenosyl-L-methionine = N(2)-methylguanosine(1516) in 16S rRNA + S-adenosyl-L-homocysteine + H(+)</text>
        <dbReference type="Rhea" id="RHEA:43220"/>
        <dbReference type="Rhea" id="RHEA-COMP:10412"/>
        <dbReference type="Rhea" id="RHEA-COMP:10413"/>
        <dbReference type="ChEBI" id="CHEBI:15378"/>
        <dbReference type="ChEBI" id="CHEBI:57856"/>
        <dbReference type="ChEBI" id="CHEBI:59789"/>
        <dbReference type="ChEBI" id="CHEBI:74269"/>
        <dbReference type="ChEBI" id="CHEBI:74481"/>
        <dbReference type="EC" id="2.1.1.242"/>
    </reaction>
</comment>
<organism evidence="2 3">
    <name type="scientific">Candidatus Contendibacter odensensis</name>
    <dbReference type="NCBI Taxonomy" id="1400860"/>
    <lineage>
        <taxon>Bacteria</taxon>
        <taxon>Pseudomonadati</taxon>
        <taxon>Pseudomonadota</taxon>
        <taxon>Gammaproteobacteria</taxon>
        <taxon>Candidatus Competibacteraceae</taxon>
        <taxon>Candidatus Contendibacter</taxon>
    </lineage>
</organism>
<dbReference type="HAMAP" id="MF_01523">
    <property type="entry name" value="16SrRNA_methyltr_J"/>
    <property type="match status" value="1"/>
</dbReference>
<keyword evidence="1 2" id="KW-0808">Transferase</keyword>
<evidence type="ECO:0000313" key="2">
    <source>
        <dbReference type="EMBL" id="PIE83187.1"/>
    </source>
</evidence>
<comment type="similarity">
    <text evidence="1">Belongs to the methyltransferase superfamily. RsmJ family.</text>
</comment>
<name>A0A2G6PF48_9GAMM</name>
<proteinExistence type="inferred from homology"/>
<dbReference type="GO" id="GO:0005737">
    <property type="term" value="C:cytoplasm"/>
    <property type="evidence" value="ECO:0007669"/>
    <property type="project" value="UniProtKB-SubCell"/>
</dbReference>
<keyword evidence="1 2" id="KW-0489">Methyltransferase</keyword>
<keyword evidence="1" id="KW-0963">Cytoplasm</keyword>
<comment type="caution">
    <text evidence="1">Lacks conserved residue(s) required for the propagation of feature annotation.</text>
</comment>
<gene>
    <name evidence="1" type="primary">rsmJ</name>
    <name evidence="2" type="ORF">CSA09_02575</name>
</gene>
<feature type="binding site" evidence="1">
    <location>
        <begin position="126"/>
        <end position="127"/>
    </location>
    <ligand>
        <name>S-adenosyl-L-methionine</name>
        <dbReference type="ChEBI" id="CHEBI:59789"/>
    </ligand>
</feature>
<dbReference type="EC" id="2.1.1.242" evidence="1"/>
<evidence type="ECO:0000313" key="3">
    <source>
        <dbReference type="Proteomes" id="UP000229278"/>
    </source>
</evidence>
<dbReference type="InterPro" id="IPR007536">
    <property type="entry name" value="16SrRNA_methylTrfase_J"/>
</dbReference>
<keyword evidence="1" id="KW-0698">rRNA processing</keyword>
<comment type="caution">
    <text evidence="2">The sequence shown here is derived from an EMBL/GenBank/DDBJ whole genome shotgun (WGS) entry which is preliminary data.</text>
</comment>
<comment type="function">
    <text evidence="1">Specifically methylates the guanosine in position 1516 of 16S rRNA.</text>
</comment>
<dbReference type="InterPro" id="IPR029063">
    <property type="entry name" value="SAM-dependent_MTases_sf"/>
</dbReference>
<dbReference type="EMBL" id="PDTV01000006">
    <property type="protein sequence ID" value="PIE83187.1"/>
    <property type="molecule type" value="Genomic_DNA"/>
</dbReference>
<reference evidence="2 3" key="1">
    <citation type="submission" date="2017-10" db="EMBL/GenBank/DDBJ databases">
        <title>Novel microbial diversity and functional potential in the marine mammal oral microbiome.</title>
        <authorList>
            <person name="Dudek N.K."/>
            <person name="Sun C.L."/>
            <person name="Burstein D."/>
            <person name="Kantor R.S."/>
            <person name="Aliaga Goltsman D.S."/>
            <person name="Bik E.M."/>
            <person name="Thomas B.C."/>
            <person name="Banfield J.F."/>
            <person name="Relman D.A."/>
        </authorList>
    </citation>
    <scope>NUCLEOTIDE SEQUENCE [LARGE SCALE GENOMIC DNA]</scope>
    <source>
        <strain evidence="2">DOLJORAL78_50_517</strain>
    </source>
</reference>
<keyword evidence="1" id="KW-0949">S-adenosyl-L-methionine</keyword>
<feature type="binding site" evidence="1">
    <location>
        <begin position="110"/>
        <end position="111"/>
    </location>
    <ligand>
        <name>S-adenosyl-L-methionine</name>
        <dbReference type="ChEBI" id="CHEBI:59789"/>
    </ligand>
</feature>
<dbReference type="Proteomes" id="UP000229278">
    <property type="component" value="Unassembled WGS sequence"/>
</dbReference>
<feature type="binding site" evidence="1">
    <location>
        <position position="182"/>
    </location>
    <ligand>
        <name>S-adenosyl-L-methionine</name>
        <dbReference type="ChEBI" id="CHEBI:59789"/>
    </ligand>
</feature>
<accession>A0A2G6PF48</accession>
<sequence length="259" mass="28358">MPFPQLAVTADHPKKQEAAARLAEQLNLPVIVDSATTTQYTHLLAFSNERLELRELGTHAPGPVYVDFAAGAVAHRRRFGGGRQQPLARAVGLKGQYVPKVIDATAGLGRDAFVLACLGCQVKLVERSPIIAALLHDGLQRAAHDAEIGQLVTERLQLHTANSQNYLASLAEAQRPDTVYLDPMYPHRSKSAQVGKGMRLLRLLVGDDLDTPALLHAALKATRRRVVVKRPQSAPTLTPLAPNFQIRIPNTRFDVYLRP</sequence>